<dbReference type="EMBL" id="CAMXCT010003383">
    <property type="protein sequence ID" value="CAI4004188.1"/>
    <property type="molecule type" value="Genomic_DNA"/>
</dbReference>
<reference evidence="3 4" key="2">
    <citation type="submission" date="2024-05" db="EMBL/GenBank/DDBJ databases">
        <authorList>
            <person name="Chen Y."/>
            <person name="Shah S."/>
            <person name="Dougan E. K."/>
            <person name="Thang M."/>
            <person name="Chan C."/>
        </authorList>
    </citation>
    <scope>NUCLEOTIDE SEQUENCE [LARGE SCALE GENOMIC DNA]</scope>
</reference>
<dbReference type="OrthoDB" id="3254930at2759"/>
<name>A0A9P1D5C6_9DINO</name>
<proteinExistence type="predicted"/>
<dbReference type="EMBL" id="CAMXCT030003383">
    <property type="protein sequence ID" value="CAL4791500.1"/>
    <property type="molecule type" value="Genomic_DNA"/>
</dbReference>
<gene>
    <name evidence="2" type="ORF">C1SCF055_LOCUS29999</name>
</gene>
<keyword evidence="4" id="KW-1185">Reference proteome</keyword>
<dbReference type="EMBL" id="CAMXCT020003383">
    <property type="protein sequence ID" value="CAL1157563.1"/>
    <property type="molecule type" value="Genomic_DNA"/>
</dbReference>
<reference evidence="2" key="1">
    <citation type="submission" date="2022-10" db="EMBL/GenBank/DDBJ databases">
        <authorList>
            <person name="Chen Y."/>
            <person name="Dougan E. K."/>
            <person name="Chan C."/>
            <person name="Rhodes N."/>
            <person name="Thang M."/>
        </authorList>
    </citation>
    <scope>NUCLEOTIDE SEQUENCE</scope>
</reference>
<comment type="caution">
    <text evidence="2">The sequence shown here is derived from an EMBL/GenBank/DDBJ whole genome shotgun (WGS) entry which is preliminary data.</text>
</comment>
<evidence type="ECO:0000313" key="2">
    <source>
        <dbReference type="EMBL" id="CAI4004188.1"/>
    </source>
</evidence>
<feature type="region of interest" description="Disordered" evidence="1">
    <location>
        <begin position="144"/>
        <end position="191"/>
    </location>
</feature>
<protein>
    <submittedName>
        <fullName evidence="3">Transketolase</fullName>
    </submittedName>
</protein>
<sequence>MALHGDNADLRELLRDPQVDVALKRALGRVLQATSSIMHRSQIRLRGHAAGGIMVLRICSSRPTSQICARPCDFNCTCRMQKWKSAKLIWTGGEAEMPKLPSAEVLGILPPLAKGSFRVGVAATFEDGIASSLQGGGFGDIVALNGPLETQGRGSPPKHDDSTAATQRPTHHAAPDASVSASDLPSRVPAI</sequence>
<dbReference type="AlphaFoldDB" id="A0A9P1D5C6"/>
<evidence type="ECO:0000256" key="1">
    <source>
        <dbReference type="SAM" id="MobiDB-lite"/>
    </source>
</evidence>
<organism evidence="2">
    <name type="scientific">Cladocopium goreaui</name>
    <dbReference type="NCBI Taxonomy" id="2562237"/>
    <lineage>
        <taxon>Eukaryota</taxon>
        <taxon>Sar</taxon>
        <taxon>Alveolata</taxon>
        <taxon>Dinophyceae</taxon>
        <taxon>Suessiales</taxon>
        <taxon>Symbiodiniaceae</taxon>
        <taxon>Cladocopium</taxon>
    </lineage>
</organism>
<evidence type="ECO:0000313" key="4">
    <source>
        <dbReference type="Proteomes" id="UP001152797"/>
    </source>
</evidence>
<dbReference type="Proteomes" id="UP001152797">
    <property type="component" value="Unassembled WGS sequence"/>
</dbReference>
<evidence type="ECO:0000313" key="3">
    <source>
        <dbReference type="EMBL" id="CAL4791500.1"/>
    </source>
</evidence>
<accession>A0A9P1D5C6</accession>